<sequence>MTNPAVARKTPDHANSPNGAVIFMTYCPDITECMYVISMIIIMHQRRGASPNFDNFTKLAFPPHPLSYTLLALSRKNATCR</sequence>
<feature type="transmembrane region" description="Helical" evidence="1">
    <location>
        <begin position="20"/>
        <end position="42"/>
    </location>
</feature>
<evidence type="ECO:0000313" key="2">
    <source>
        <dbReference type="EMBL" id="JAD75153.1"/>
    </source>
</evidence>
<protein>
    <submittedName>
        <fullName evidence="2">Uncharacterized protein</fullName>
    </submittedName>
</protein>
<organism evidence="2">
    <name type="scientific">Arundo donax</name>
    <name type="common">Giant reed</name>
    <name type="synonym">Donax arundinaceus</name>
    <dbReference type="NCBI Taxonomy" id="35708"/>
    <lineage>
        <taxon>Eukaryota</taxon>
        <taxon>Viridiplantae</taxon>
        <taxon>Streptophyta</taxon>
        <taxon>Embryophyta</taxon>
        <taxon>Tracheophyta</taxon>
        <taxon>Spermatophyta</taxon>
        <taxon>Magnoliopsida</taxon>
        <taxon>Liliopsida</taxon>
        <taxon>Poales</taxon>
        <taxon>Poaceae</taxon>
        <taxon>PACMAD clade</taxon>
        <taxon>Arundinoideae</taxon>
        <taxon>Arundineae</taxon>
        <taxon>Arundo</taxon>
    </lineage>
</organism>
<accession>A0A0A9CL47</accession>
<keyword evidence="1" id="KW-0812">Transmembrane</keyword>
<keyword evidence="1" id="KW-0472">Membrane</keyword>
<proteinExistence type="predicted"/>
<keyword evidence="1" id="KW-1133">Transmembrane helix</keyword>
<dbReference type="AlphaFoldDB" id="A0A0A9CL47"/>
<dbReference type="EMBL" id="GBRH01222742">
    <property type="protein sequence ID" value="JAD75153.1"/>
    <property type="molecule type" value="Transcribed_RNA"/>
</dbReference>
<reference evidence="2" key="1">
    <citation type="submission" date="2014-09" db="EMBL/GenBank/DDBJ databases">
        <authorList>
            <person name="Magalhaes I.L.F."/>
            <person name="Oliveira U."/>
            <person name="Santos F.R."/>
            <person name="Vidigal T.H.D.A."/>
            <person name="Brescovit A.D."/>
            <person name="Santos A.J."/>
        </authorList>
    </citation>
    <scope>NUCLEOTIDE SEQUENCE</scope>
    <source>
        <tissue evidence="2">Shoot tissue taken approximately 20 cm above the soil surface</tissue>
    </source>
</reference>
<name>A0A0A9CL47_ARUDO</name>
<evidence type="ECO:0000256" key="1">
    <source>
        <dbReference type="SAM" id="Phobius"/>
    </source>
</evidence>
<reference evidence="2" key="2">
    <citation type="journal article" date="2015" name="Data Brief">
        <title>Shoot transcriptome of the giant reed, Arundo donax.</title>
        <authorList>
            <person name="Barrero R.A."/>
            <person name="Guerrero F.D."/>
            <person name="Moolhuijzen P."/>
            <person name="Goolsby J.A."/>
            <person name="Tidwell J."/>
            <person name="Bellgard S.E."/>
            <person name="Bellgard M.I."/>
        </authorList>
    </citation>
    <scope>NUCLEOTIDE SEQUENCE</scope>
    <source>
        <tissue evidence="2">Shoot tissue taken approximately 20 cm above the soil surface</tissue>
    </source>
</reference>